<dbReference type="EMBL" id="KI292730">
    <property type="protein sequence ID" value="ESA05664.1"/>
    <property type="molecule type" value="Genomic_DNA"/>
</dbReference>
<sequence length="97" mass="11310">MFISTREVLMIILPQASDENIRKYKRQLYYGRPTLVFIFCMLYHATSVFVKKIAWQKSDPCSKLKRRQLKGKNKILFASDPLHTGNCIKNEPLCTVS</sequence>
<organism evidence="1">
    <name type="scientific">Rhizophagus irregularis (strain DAOM 181602 / DAOM 197198 / MUCL 43194)</name>
    <name type="common">Arbuscular mycorrhizal fungus</name>
    <name type="synonym">Glomus intraradices</name>
    <dbReference type="NCBI Taxonomy" id="747089"/>
    <lineage>
        <taxon>Eukaryota</taxon>
        <taxon>Fungi</taxon>
        <taxon>Fungi incertae sedis</taxon>
        <taxon>Mucoromycota</taxon>
        <taxon>Glomeromycotina</taxon>
        <taxon>Glomeromycetes</taxon>
        <taxon>Glomerales</taxon>
        <taxon>Glomeraceae</taxon>
        <taxon>Rhizophagus</taxon>
    </lineage>
</organism>
<dbReference type="AlphaFoldDB" id="U9TBW9"/>
<proteinExistence type="predicted"/>
<name>U9TBW9_RHIID</name>
<accession>U9TBW9</accession>
<evidence type="ECO:0000313" key="1">
    <source>
        <dbReference type="EMBL" id="ESA05664.1"/>
    </source>
</evidence>
<protein>
    <submittedName>
        <fullName evidence="1">Uncharacterized protein</fullName>
    </submittedName>
</protein>
<dbReference type="HOGENOM" id="CLU_2347789_0_0_1"/>
<reference evidence="1" key="1">
    <citation type="submission" date="2013-07" db="EMBL/GenBank/DDBJ databases">
        <title>The genome of an arbuscular mycorrhizal fungus provides insights into the evolution of the oldest plant symbiosis.</title>
        <authorList>
            <consortium name="DOE Joint Genome Institute"/>
            <person name="Tisserant E."/>
            <person name="Malbreil M."/>
            <person name="Kuo A."/>
            <person name="Kohler A."/>
            <person name="Symeonidi A."/>
            <person name="Balestrini R."/>
            <person name="Charron P."/>
            <person name="Duensing N."/>
            <person name="Frei-dit-Frey N."/>
            <person name="Gianinazzi-Pearson V."/>
            <person name="Gilbert B."/>
            <person name="Handa Y."/>
            <person name="Hijri M."/>
            <person name="Kaul R."/>
            <person name="Kawaguchi M."/>
            <person name="Krajinski F."/>
            <person name="Lammers P."/>
            <person name="Lapierre D."/>
            <person name="Masclaux F.G."/>
            <person name="Murat C."/>
            <person name="Morin E."/>
            <person name="Ndikumana S."/>
            <person name="Pagni M."/>
            <person name="Petitpierre D."/>
            <person name="Requena N."/>
            <person name="Rosikiewicz P."/>
            <person name="Riley R."/>
            <person name="Saito K."/>
            <person name="San Clemente H."/>
            <person name="Shapiro H."/>
            <person name="van Tuinen D."/>
            <person name="Becard G."/>
            <person name="Bonfante P."/>
            <person name="Paszkowski U."/>
            <person name="Shachar-Hill Y."/>
            <person name="Young J.P."/>
            <person name="Sanders I.R."/>
            <person name="Henrissat B."/>
            <person name="Rensing S.A."/>
            <person name="Grigoriev I.V."/>
            <person name="Corradi N."/>
            <person name="Roux C."/>
            <person name="Martin F."/>
        </authorList>
    </citation>
    <scope>NUCLEOTIDE SEQUENCE</scope>
    <source>
        <strain evidence="1">DAOM 197198</strain>
    </source>
</reference>
<gene>
    <name evidence="1" type="ORF">GLOINDRAFT_35250</name>
</gene>